<reference evidence="1" key="1">
    <citation type="journal article" date="2020" name="Stud. Mycol.">
        <title>101 Dothideomycetes genomes: a test case for predicting lifestyles and emergence of pathogens.</title>
        <authorList>
            <person name="Haridas S."/>
            <person name="Albert R."/>
            <person name="Binder M."/>
            <person name="Bloem J."/>
            <person name="Labutti K."/>
            <person name="Salamov A."/>
            <person name="Andreopoulos B."/>
            <person name="Baker S."/>
            <person name="Barry K."/>
            <person name="Bills G."/>
            <person name="Bluhm B."/>
            <person name="Cannon C."/>
            <person name="Castanera R."/>
            <person name="Culley D."/>
            <person name="Daum C."/>
            <person name="Ezra D."/>
            <person name="Gonzalez J."/>
            <person name="Henrissat B."/>
            <person name="Kuo A."/>
            <person name="Liang C."/>
            <person name="Lipzen A."/>
            <person name="Lutzoni F."/>
            <person name="Magnuson J."/>
            <person name="Mondo S."/>
            <person name="Nolan M."/>
            <person name="Ohm R."/>
            <person name="Pangilinan J."/>
            <person name="Park H.-J."/>
            <person name="Ramirez L."/>
            <person name="Alfaro M."/>
            <person name="Sun H."/>
            <person name="Tritt A."/>
            <person name="Yoshinaga Y."/>
            <person name="Zwiers L.-H."/>
            <person name="Turgeon B."/>
            <person name="Goodwin S."/>
            <person name="Spatafora J."/>
            <person name="Crous P."/>
            <person name="Grigoriev I."/>
        </authorList>
    </citation>
    <scope>NUCLEOTIDE SEQUENCE</scope>
    <source>
        <strain evidence="1">CBS 116005</strain>
    </source>
</reference>
<organism evidence="1 2">
    <name type="scientific">Teratosphaeria nubilosa</name>
    <dbReference type="NCBI Taxonomy" id="161662"/>
    <lineage>
        <taxon>Eukaryota</taxon>
        <taxon>Fungi</taxon>
        <taxon>Dikarya</taxon>
        <taxon>Ascomycota</taxon>
        <taxon>Pezizomycotina</taxon>
        <taxon>Dothideomycetes</taxon>
        <taxon>Dothideomycetidae</taxon>
        <taxon>Mycosphaerellales</taxon>
        <taxon>Teratosphaeriaceae</taxon>
        <taxon>Teratosphaeria</taxon>
    </lineage>
</organism>
<dbReference type="EMBL" id="ML995920">
    <property type="protein sequence ID" value="KAF2764495.1"/>
    <property type="molecule type" value="Genomic_DNA"/>
</dbReference>
<sequence length="105" mass="11690">MVPGLFSSSGTSHYTTCATGNCTFPTHSTLGICSVCEDLSPLLYFSGTEWGFSTDQNNPDYYQFGTSSFRQLLFMRSWAGDYQGIPIVFTGAKNHTVLDLTLMYW</sequence>
<protein>
    <submittedName>
        <fullName evidence="1">Uncharacterized protein</fullName>
    </submittedName>
</protein>
<dbReference type="Proteomes" id="UP000799436">
    <property type="component" value="Unassembled WGS sequence"/>
</dbReference>
<evidence type="ECO:0000313" key="2">
    <source>
        <dbReference type="Proteomes" id="UP000799436"/>
    </source>
</evidence>
<evidence type="ECO:0000313" key="1">
    <source>
        <dbReference type="EMBL" id="KAF2764495.1"/>
    </source>
</evidence>
<name>A0A6G1KV47_9PEZI</name>
<keyword evidence="2" id="KW-1185">Reference proteome</keyword>
<dbReference type="AlphaFoldDB" id="A0A6G1KV47"/>
<dbReference type="OrthoDB" id="5242705at2759"/>
<accession>A0A6G1KV47</accession>
<gene>
    <name evidence="1" type="ORF">EJ03DRAFT_26545</name>
</gene>
<proteinExistence type="predicted"/>